<evidence type="ECO:0000313" key="3">
    <source>
        <dbReference type="EMBL" id="MEQ3553092.1"/>
    </source>
</evidence>
<feature type="region of interest" description="Disordered" evidence="1">
    <location>
        <begin position="124"/>
        <end position="145"/>
    </location>
</feature>
<evidence type="ECO:0000313" key="4">
    <source>
        <dbReference type="Proteomes" id="UP001494902"/>
    </source>
</evidence>
<keyword evidence="2" id="KW-0472">Membrane</keyword>
<feature type="transmembrane region" description="Helical" evidence="2">
    <location>
        <begin position="39"/>
        <end position="58"/>
    </location>
</feature>
<keyword evidence="4" id="KW-1185">Reference proteome</keyword>
<feature type="transmembrane region" description="Helical" evidence="2">
    <location>
        <begin position="95"/>
        <end position="117"/>
    </location>
</feature>
<evidence type="ECO:0000256" key="2">
    <source>
        <dbReference type="SAM" id="Phobius"/>
    </source>
</evidence>
<organism evidence="3 4">
    <name type="scientific">Pseudonocardia nematodicida</name>
    <dbReference type="NCBI Taxonomy" id="1206997"/>
    <lineage>
        <taxon>Bacteria</taxon>
        <taxon>Bacillati</taxon>
        <taxon>Actinomycetota</taxon>
        <taxon>Actinomycetes</taxon>
        <taxon>Pseudonocardiales</taxon>
        <taxon>Pseudonocardiaceae</taxon>
        <taxon>Pseudonocardia</taxon>
    </lineage>
</organism>
<comment type="caution">
    <text evidence="3">The sequence shown here is derived from an EMBL/GenBank/DDBJ whole genome shotgun (WGS) entry which is preliminary data.</text>
</comment>
<name>A0ABV1KF54_9PSEU</name>
<gene>
    <name evidence="3" type="ORF">WIS52_21705</name>
</gene>
<dbReference type="EMBL" id="JBEDNQ010000009">
    <property type="protein sequence ID" value="MEQ3553092.1"/>
    <property type="molecule type" value="Genomic_DNA"/>
</dbReference>
<dbReference type="Proteomes" id="UP001494902">
    <property type="component" value="Unassembled WGS sequence"/>
</dbReference>
<protein>
    <recommendedName>
        <fullName evidence="5">Integral membrane protein</fullName>
    </recommendedName>
</protein>
<sequence>MRVAGMTAGLLGAVVAVALMGAGTERVRRGAALLDHSYLYPGAALMLAGGAVVGVLAAQAGRSPATPATAGTVFLLGSLYALVDPNSAYRMMGPGIGDLLLLQFGTVLGAVLLVAAVRRRRAPAVSGRPSPRTAPPSPGSGPVVH</sequence>
<accession>A0ABV1KF54</accession>
<proteinExistence type="predicted"/>
<evidence type="ECO:0008006" key="5">
    <source>
        <dbReference type="Google" id="ProtNLM"/>
    </source>
</evidence>
<reference evidence="3 4" key="1">
    <citation type="submission" date="2024-03" db="EMBL/GenBank/DDBJ databases">
        <title>Draft genome sequence of Pseudonocardia nematodicida JCM 31783.</title>
        <authorList>
            <person name="Butdee W."/>
            <person name="Duangmal K."/>
        </authorList>
    </citation>
    <scope>NUCLEOTIDE SEQUENCE [LARGE SCALE GENOMIC DNA]</scope>
    <source>
        <strain evidence="3 4">JCM 31783</strain>
    </source>
</reference>
<dbReference type="RefSeq" id="WP_349300159.1">
    <property type="nucleotide sequence ID" value="NZ_JBEDNQ010000009.1"/>
</dbReference>
<keyword evidence="2" id="KW-0812">Transmembrane</keyword>
<evidence type="ECO:0000256" key="1">
    <source>
        <dbReference type="SAM" id="MobiDB-lite"/>
    </source>
</evidence>
<keyword evidence="2" id="KW-1133">Transmembrane helix</keyword>